<sequence length="108" mass="11889">MFLSQLFCGDLAHQYSCGWWRLRGPTMGYGWSWLTVVGEKWLADSSGDNGDGSRDYVSLNLGMGEGEGDGSQDCVSLNLGMGEGEGFCYWKKMMNEVETTEIKVPTGL</sequence>
<keyword evidence="2" id="KW-1185">Reference proteome</keyword>
<organism evidence="1 2">
    <name type="scientific">Sphenostylis stenocarpa</name>
    <dbReference type="NCBI Taxonomy" id="92480"/>
    <lineage>
        <taxon>Eukaryota</taxon>
        <taxon>Viridiplantae</taxon>
        <taxon>Streptophyta</taxon>
        <taxon>Embryophyta</taxon>
        <taxon>Tracheophyta</taxon>
        <taxon>Spermatophyta</taxon>
        <taxon>Magnoliopsida</taxon>
        <taxon>eudicotyledons</taxon>
        <taxon>Gunneridae</taxon>
        <taxon>Pentapetalae</taxon>
        <taxon>rosids</taxon>
        <taxon>fabids</taxon>
        <taxon>Fabales</taxon>
        <taxon>Fabaceae</taxon>
        <taxon>Papilionoideae</taxon>
        <taxon>50 kb inversion clade</taxon>
        <taxon>NPAAA clade</taxon>
        <taxon>indigoferoid/millettioid clade</taxon>
        <taxon>Phaseoleae</taxon>
        <taxon>Sphenostylis</taxon>
    </lineage>
</organism>
<dbReference type="AlphaFoldDB" id="A0AA86SM49"/>
<gene>
    <name evidence="1" type="ORF">AYBTSS11_LOCUS16549</name>
</gene>
<name>A0AA86SM49_9FABA</name>
<evidence type="ECO:0000313" key="2">
    <source>
        <dbReference type="Proteomes" id="UP001189624"/>
    </source>
</evidence>
<dbReference type="EMBL" id="OY731402">
    <property type="protein sequence ID" value="CAJ1956233.1"/>
    <property type="molecule type" value="Genomic_DNA"/>
</dbReference>
<dbReference type="Proteomes" id="UP001189624">
    <property type="component" value="Chromosome 5"/>
</dbReference>
<accession>A0AA86SM49</accession>
<reference evidence="1" key="1">
    <citation type="submission" date="2023-10" db="EMBL/GenBank/DDBJ databases">
        <authorList>
            <person name="Domelevo Entfellner J.-B."/>
        </authorList>
    </citation>
    <scope>NUCLEOTIDE SEQUENCE</scope>
</reference>
<evidence type="ECO:0000313" key="1">
    <source>
        <dbReference type="EMBL" id="CAJ1956233.1"/>
    </source>
</evidence>
<protein>
    <submittedName>
        <fullName evidence="1">Uncharacterized protein</fullName>
    </submittedName>
</protein>
<dbReference type="Gramene" id="rna-AYBTSS11_LOCUS16549">
    <property type="protein sequence ID" value="CAJ1956233.1"/>
    <property type="gene ID" value="gene-AYBTSS11_LOCUS16549"/>
</dbReference>
<proteinExistence type="predicted"/>